<sequence>MASSLINNTSQIYFDSVYGMDYEGMVQMFKAVKSSGLVGFLGCSSSIYEATLVEFFQNASVRDGKVVSTIQGKAVEIIEEVFAETFELPTEGLTEMIDVPKDLVFDARSAFFMGGEQLNTSRKKRDMKLEFRLLNDILAKTVTVKVGSFYAVTHERLMMSCQASCTTKS</sequence>
<organism evidence="1 2">
    <name type="scientific">Dorcoceras hygrometricum</name>
    <dbReference type="NCBI Taxonomy" id="472368"/>
    <lineage>
        <taxon>Eukaryota</taxon>
        <taxon>Viridiplantae</taxon>
        <taxon>Streptophyta</taxon>
        <taxon>Embryophyta</taxon>
        <taxon>Tracheophyta</taxon>
        <taxon>Spermatophyta</taxon>
        <taxon>Magnoliopsida</taxon>
        <taxon>eudicotyledons</taxon>
        <taxon>Gunneridae</taxon>
        <taxon>Pentapetalae</taxon>
        <taxon>asterids</taxon>
        <taxon>lamiids</taxon>
        <taxon>Lamiales</taxon>
        <taxon>Gesneriaceae</taxon>
        <taxon>Didymocarpoideae</taxon>
        <taxon>Trichosporeae</taxon>
        <taxon>Loxocarpinae</taxon>
        <taxon>Dorcoceras</taxon>
    </lineage>
</organism>
<dbReference type="Proteomes" id="UP000250235">
    <property type="component" value="Unassembled WGS sequence"/>
</dbReference>
<evidence type="ECO:0000313" key="1">
    <source>
        <dbReference type="EMBL" id="KZV40451.1"/>
    </source>
</evidence>
<name>A0A2Z7C3G7_9LAMI</name>
<protein>
    <submittedName>
        <fullName evidence="1">Mucin-2-like</fullName>
    </submittedName>
</protein>
<evidence type="ECO:0000313" key="2">
    <source>
        <dbReference type="Proteomes" id="UP000250235"/>
    </source>
</evidence>
<dbReference type="EMBL" id="KQ999995">
    <property type="protein sequence ID" value="KZV40451.1"/>
    <property type="molecule type" value="Genomic_DNA"/>
</dbReference>
<dbReference type="AlphaFoldDB" id="A0A2Z7C3G7"/>
<accession>A0A2Z7C3G7</accession>
<gene>
    <name evidence="1" type="ORF">F511_34587</name>
</gene>
<keyword evidence="2" id="KW-1185">Reference proteome</keyword>
<reference evidence="1 2" key="1">
    <citation type="journal article" date="2015" name="Proc. Natl. Acad. Sci. U.S.A.">
        <title>The resurrection genome of Boea hygrometrica: A blueprint for survival of dehydration.</title>
        <authorList>
            <person name="Xiao L."/>
            <person name="Yang G."/>
            <person name="Zhang L."/>
            <person name="Yang X."/>
            <person name="Zhao S."/>
            <person name="Ji Z."/>
            <person name="Zhou Q."/>
            <person name="Hu M."/>
            <person name="Wang Y."/>
            <person name="Chen M."/>
            <person name="Xu Y."/>
            <person name="Jin H."/>
            <person name="Xiao X."/>
            <person name="Hu G."/>
            <person name="Bao F."/>
            <person name="Hu Y."/>
            <person name="Wan P."/>
            <person name="Li L."/>
            <person name="Deng X."/>
            <person name="Kuang T."/>
            <person name="Xiang C."/>
            <person name="Zhu J.K."/>
            <person name="Oliver M.J."/>
            <person name="He Y."/>
        </authorList>
    </citation>
    <scope>NUCLEOTIDE SEQUENCE [LARGE SCALE GENOMIC DNA]</scope>
    <source>
        <strain evidence="2">cv. XS01</strain>
    </source>
</reference>
<proteinExistence type="predicted"/>